<keyword evidence="1" id="KW-0378">Hydrolase</keyword>
<reference evidence="3 4" key="1">
    <citation type="submission" date="2020-08" db="EMBL/GenBank/DDBJ databases">
        <title>Genomic Encyclopedia of Type Strains, Phase IV (KMG-IV): sequencing the most valuable type-strain genomes for metagenomic binning, comparative biology and taxonomic classification.</title>
        <authorList>
            <person name="Goeker M."/>
        </authorList>
    </citation>
    <scope>NUCLEOTIDE SEQUENCE [LARGE SCALE GENOMIC DNA]</scope>
    <source>
        <strain evidence="3 4">YC6886</strain>
    </source>
</reference>
<dbReference type="AlphaFoldDB" id="A0A840VCA5"/>
<evidence type="ECO:0000259" key="2">
    <source>
        <dbReference type="Pfam" id="PF00857"/>
    </source>
</evidence>
<dbReference type="InterPro" id="IPR000868">
    <property type="entry name" value="Isochorismatase-like_dom"/>
</dbReference>
<feature type="domain" description="Isochorismatase-like" evidence="2">
    <location>
        <begin position="73"/>
        <end position="225"/>
    </location>
</feature>
<gene>
    <name evidence="3" type="ORF">HNR46_003428</name>
</gene>
<comment type="caution">
    <text evidence="3">The sequence shown here is derived from an EMBL/GenBank/DDBJ whole genome shotgun (WGS) entry which is preliminary data.</text>
</comment>
<evidence type="ECO:0000313" key="3">
    <source>
        <dbReference type="EMBL" id="MBB5353174.1"/>
    </source>
</evidence>
<dbReference type="Gene3D" id="3.40.50.850">
    <property type="entry name" value="Isochorismatase-like"/>
    <property type="match status" value="1"/>
</dbReference>
<organism evidence="3 4">
    <name type="scientific">Haloferula luteola</name>
    <dbReference type="NCBI Taxonomy" id="595692"/>
    <lineage>
        <taxon>Bacteria</taxon>
        <taxon>Pseudomonadati</taxon>
        <taxon>Verrucomicrobiota</taxon>
        <taxon>Verrucomicrobiia</taxon>
        <taxon>Verrucomicrobiales</taxon>
        <taxon>Verrucomicrobiaceae</taxon>
        <taxon>Haloferula</taxon>
    </lineage>
</organism>
<dbReference type="PANTHER" id="PTHR43540:SF1">
    <property type="entry name" value="ISOCHORISMATASE HYDROLASE"/>
    <property type="match status" value="1"/>
</dbReference>
<dbReference type="InterPro" id="IPR036380">
    <property type="entry name" value="Isochorismatase-like_sf"/>
</dbReference>
<dbReference type="GO" id="GO:0016787">
    <property type="term" value="F:hydrolase activity"/>
    <property type="evidence" value="ECO:0007669"/>
    <property type="project" value="UniProtKB-KW"/>
</dbReference>
<keyword evidence="4" id="KW-1185">Reference proteome</keyword>
<dbReference type="CDD" id="cd00431">
    <property type="entry name" value="cysteine_hydrolases"/>
    <property type="match status" value="1"/>
</dbReference>
<dbReference type="EMBL" id="JACHFD010000021">
    <property type="protein sequence ID" value="MBB5353174.1"/>
    <property type="molecule type" value="Genomic_DNA"/>
</dbReference>
<dbReference type="RefSeq" id="WP_184020795.1">
    <property type="nucleotide sequence ID" value="NZ_JACHFD010000021.1"/>
</dbReference>
<dbReference type="Proteomes" id="UP000557717">
    <property type="component" value="Unassembled WGS sequence"/>
</dbReference>
<proteinExistence type="predicted"/>
<evidence type="ECO:0000313" key="4">
    <source>
        <dbReference type="Proteomes" id="UP000557717"/>
    </source>
</evidence>
<dbReference type="SUPFAM" id="SSF52499">
    <property type="entry name" value="Isochorismatase-like hydrolases"/>
    <property type="match status" value="1"/>
</dbReference>
<name>A0A840VCA5_9BACT</name>
<protein>
    <submittedName>
        <fullName evidence="3">Nicotinamidase-related amidase</fullName>
    </submittedName>
</protein>
<dbReference type="Pfam" id="PF00857">
    <property type="entry name" value="Isochorismatase"/>
    <property type="match status" value="1"/>
</dbReference>
<evidence type="ECO:0000256" key="1">
    <source>
        <dbReference type="ARBA" id="ARBA00022801"/>
    </source>
</evidence>
<dbReference type="PANTHER" id="PTHR43540">
    <property type="entry name" value="PEROXYUREIDOACRYLATE/UREIDOACRYLATE AMIDOHYDROLASE-RELATED"/>
    <property type="match status" value="1"/>
</dbReference>
<sequence>MSVAAITDPLRQQYREAFITHPRRAEHLADGNVALLCIDVQYLDAADGFGLFADPDTSGVPEEGRKYYFDRLQASVLPGMKRLQEAFRGQQLEVIHCRICALTQDGRDRSAGHRRLHLLAAPGSKEAEFLEEVAPVGDEIVINKTASGVFSSTNIHYVLSNMGIRSLYLCGVYTNECVETAARDACDLGYFVTVVEDACATVTERLHEASIATLRDRYARISSVREVLRELDELRDSSTAGIISRK</sequence>
<dbReference type="InterPro" id="IPR050272">
    <property type="entry name" value="Isochorismatase-like_hydrls"/>
</dbReference>
<accession>A0A840VCA5</accession>